<organism evidence="1 2">
    <name type="scientific">Gossypium stocksii</name>
    <dbReference type="NCBI Taxonomy" id="47602"/>
    <lineage>
        <taxon>Eukaryota</taxon>
        <taxon>Viridiplantae</taxon>
        <taxon>Streptophyta</taxon>
        <taxon>Embryophyta</taxon>
        <taxon>Tracheophyta</taxon>
        <taxon>Spermatophyta</taxon>
        <taxon>Magnoliopsida</taxon>
        <taxon>eudicotyledons</taxon>
        <taxon>Gunneridae</taxon>
        <taxon>Pentapetalae</taxon>
        <taxon>rosids</taxon>
        <taxon>malvids</taxon>
        <taxon>Malvales</taxon>
        <taxon>Malvaceae</taxon>
        <taxon>Malvoideae</taxon>
        <taxon>Gossypium</taxon>
    </lineage>
</organism>
<gene>
    <name evidence="1" type="ORF">J1N35_015356</name>
</gene>
<accession>A0A9D4A9T2</accession>
<dbReference type="OrthoDB" id="990873at2759"/>
<sequence>MGLPTKLQDIRLLLYQRSKVEFEWTLYKDSTIREVILEEFFVNPNAWHMNVSLVVHMNVSLVVYITIEMHETDRVLRPMSGWTLGHPSSMYYMPTPSIFLMMMYRPSMF</sequence>
<dbReference type="AlphaFoldDB" id="A0A9D4A9T2"/>
<dbReference type="EMBL" id="JAIQCV010000005">
    <property type="protein sequence ID" value="KAH1098435.1"/>
    <property type="molecule type" value="Genomic_DNA"/>
</dbReference>
<proteinExistence type="predicted"/>
<dbReference type="Proteomes" id="UP000828251">
    <property type="component" value="Unassembled WGS sequence"/>
</dbReference>
<evidence type="ECO:0000313" key="1">
    <source>
        <dbReference type="EMBL" id="KAH1098435.1"/>
    </source>
</evidence>
<protein>
    <submittedName>
        <fullName evidence="1">Uncharacterized protein</fullName>
    </submittedName>
</protein>
<name>A0A9D4A9T2_9ROSI</name>
<reference evidence="1 2" key="1">
    <citation type="journal article" date="2021" name="Plant Biotechnol. J.">
        <title>Multi-omics assisted identification of the key and species-specific regulatory components of drought-tolerant mechanisms in Gossypium stocksii.</title>
        <authorList>
            <person name="Yu D."/>
            <person name="Ke L."/>
            <person name="Zhang D."/>
            <person name="Wu Y."/>
            <person name="Sun Y."/>
            <person name="Mei J."/>
            <person name="Sun J."/>
            <person name="Sun Y."/>
        </authorList>
    </citation>
    <scope>NUCLEOTIDE SEQUENCE [LARGE SCALE GENOMIC DNA]</scope>
    <source>
        <strain evidence="2">cv. E1</strain>
        <tissue evidence="1">Leaf</tissue>
    </source>
</reference>
<comment type="caution">
    <text evidence="1">The sequence shown here is derived from an EMBL/GenBank/DDBJ whole genome shotgun (WGS) entry which is preliminary data.</text>
</comment>
<keyword evidence="2" id="KW-1185">Reference proteome</keyword>
<evidence type="ECO:0000313" key="2">
    <source>
        <dbReference type="Proteomes" id="UP000828251"/>
    </source>
</evidence>